<comment type="caution">
    <text evidence="2">The sequence shown here is derived from an EMBL/GenBank/DDBJ whole genome shotgun (WGS) entry which is preliminary data.</text>
</comment>
<name>A0A8T0SED3_PANVG</name>
<organism evidence="2 3">
    <name type="scientific">Panicum virgatum</name>
    <name type="common">Blackwell switchgrass</name>
    <dbReference type="NCBI Taxonomy" id="38727"/>
    <lineage>
        <taxon>Eukaryota</taxon>
        <taxon>Viridiplantae</taxon>
        <taxon>Streptophyta</taxon>
        <taxon>Embryophyta</taxon>
        <taxon>Tracheophyta</taxon>
        <taxon>Spermatophyta</taxon>
        <taxon>Magnoliopsida</taxon>
        <taxon>Liliopsida</taxon>
        <taxon>Poales</taxon>
        <taxon>Poaceae</taxon>
        <taxon>PACMAD clade</taxon>
        <taxon>Panicoideae</taxon>
        <taxon>Panicodae</taxon>
        <taxon>Paniceae</taxon>
        <taxon>Panicinae</taxon>
        <taxon>Panicum</taxon>
        <taxon>Panicum sect. Hiantes</taxon>
    </lineage>
</organism>
<keyword evidence="3" id="KW-1185">Reference proteome</keyword>
<accession>A0A8T0SED3</accession>
<dbReference type="AlphaFoldDB" id="A0A8T0SED3"/>
<evidence type="ECO:0000313" key="3">
    <source>
        <dbReference type="Proteomes" id="UP000823388"/>
    </source>
</evidence>
<protein>
    <submittedName>
        <fullName evidence="2">Uncharacterized protein</fullName>
    </submittedName>
</protein>
<evidence type="ECO:0000256" key="1">
    <source>
        <dbReference type="SAM" id="SignalP"/>
    </source>
</evidence>
<feature type="signal peptide" evidence="1">
    <location>
        <begin position="1"/>
        <end position="27"/>
    </location>
</feature>
<evidence type="ECO:0000313" key="2">
    <source>
        <dbReference type="EMBL" id="KAG2597672.1"/>
    </source>
</evidence>
<sequence>MGKKKVKSSSGIWSAVVASWFVCFGSANKAADSGRPGSAGYDPAAGMVAAAKHFSSAHNVKFG</sequence>
<dbReference type="Proteomes" id="UP000823388">
    <property type="component" value="Chromosome 5K"/>
</dbReference>
<keyword evidence="1" id="KW-0732">Signal</keyword>
<proteinExistence type="predicted"/>
<gene>
    <name evidence="2" type="ORF">PVAP13_5KG235807</name>
</gene>
<dbReference type="EMBL" id="CM029045">
    <property type="protein sequence ID" value="KAG2597672.1"/>
    <property type="molecule type" value="Genomic_DNA"/>
</dbReference>
<feature type="chain" id="PRO_5035755674" evidence="1">
    <location>
        <begin position="28"/>
        <end position="63"/>
    </location>
</feature>
<reference evidence="2" key="1">
    <citation type="submission" date="2020-05" db="EMBL/GenBank/DDBJ databases">
        <title>WGS assembly of Panicum virgatum.</title>
        <authorList>
            <person name="Lovell J.T."/>
            <person name="Jenkins J."/>
            <person name="Shu S."/>
            <person name="Juenger T.E."/>
            <person name="Schmutz J."/>
        </authorList>
    </citation>
    <scope>NUCLEOTIDE SEQUENCE</scope>
    <source>
        <strain evidence="2">AP13</strain>
    </source>
</reference>